<dbReference type="EMBL" id="JAKMXF010000266">
    <property type="protein sequence ID" value="KAI6653554.1"/>
    <property type="molecule type" value="Genomic_DNA"/>
</dbReference>
<evidence type="ECO:0000256" key="1">
    <source>
        <dbReference type="ARBA" id="ARBA00001974"/>
    </source>
</evidence>
<sequence>MTSSYDTIVVGAGIEGSATAMYLAIKGSRTLLLEQFELEHTRGSSHGGSRIIRYNYPESFYVEMMKKAYPLWSDIEKQAGVKLVEKCGGITFGHRDHVEIRNGIESLSRENIPHSVIESDEIQKRYPFLNLPDDFVVVAEPDSGYVYARKSLKAMQKIFVSNGGTILDMHKVVGITPGRIIRVKTLKGSFQCKSLIICAGPWTNNVLTDTGLKLPITPHRVCISFYKQTDSAFDNIPIFIYRAQNDPGFHYYGMPDSEYPGLFKICAHNGVALSNPDDRDTNSDYSFLEYTTNFIASKLRGVSSKPSILETCIYTLAPDHNPFLDRHPHFHNIVIGAGFSGHGFKLAPVVGSILSGLALHEEIDYDISHFKISRFKSNSKL</sequence>
<comment type="caution">
    <text evidence="9">The sequence shown here is derived from an EMBL/GenBank/DDBJ whole genome shotgun (WGS) entry which is preliminary data.</text>
</comment>
<dbReference type="PANTHER" id="PTHR10961:SF46">
    <property type="entry name" value="PEROXISOMAL SARCOSINE OXIDASE"/>
    <property type="match status" value="1"/>
</dbReference>
<organism evidence="9 10">
    <name type="scientific">Oopsacas minuta</name>
    <dbReference type="NCBI Taxonomy" id="111878"/>
    <lineage>
        <taxon>Eukaryota</taxon>
        <taxon>Metazoa</taxon>
        <taxon>Porifera</taxon>
        <taxon>Hexactinellida</taxon>
        <taxon>Hexasterophora</taxon>
        <taxon>Lyssacinosida</taxon>
        <taxon>Leucopsacidae</taxon>
        <taxon>Oopsacas</taxon>
    </lineage>
</organism>
<evidence type="ECO:0000313" key="10">
    <source>
        <dbReference type="Proteomes" id="UP001165289"/>
    </source>
</evidence>
<dbReference type="GO" id="GO:0008115">
    <property type="term" value="F:sarcosine oxidase activity"/>
    <property type="evidence" value="ECO:0007669"/>
    <property type="project" value="UniProtKB-EC"/>
</dbReference>
<comment type="cofactor">
    <cofactor evidence="1">
        <name>FAD</name>
        <dbReference type="ChEBI" id="CHEBI:57692"/>
    </cofactor>
</comment>
<evidence type="ECO:0000256" key="3">
    <source>
        <dbReference type="ARBA" id="ARBA00012769"/>
    </source>
</evidence>
<dbReference type="GO" id="GO:0050660">
    <property type="term" value="F:flavin adenine dinucleotide binding"/>
    <property type="evidence" value="ECO:0007669"/>
    <property type="project" value="InterPro"/>
</dbReference>
<name>A0AAV7JYJ2_9METZ</name>
<evidence type="ECO:0000256" key="4">
    <source>
        <dbReference type="ARBA" id="ARBA00022630"/>
    </source>
</evidence>
<keyword evidence="4" id="KW-0285">Flavoprotein</keyword>
<dbReference type="InterPro" id="IPR045170">
    <property type="entry name" value="MTOX"/>
</dbReference>
<dbReference type="Gene3D" id="3.30.9.10">
    <property type="entry name" value="D-Amino Acid Oxidase, subunit A, domain 2"/>
    <property type="match status" value="1"/>
</dbReference>
<dbReference type="SUPFAM" id="SSF54373">
    <property type="entry name" value="FAD-linked reductases, C-terminal domain"/>
    <property type="match status" value="1"/>
</dbReference>
<comment type="catalytic activity">
    <reaction evidence="7">
        <text>sarcosine + O2 + H2O = formaldehyde + glycine + H2O2</text>
        <dbReference type="Rhea" id="RHEA:13313"/>
        <dbReference type="ChEBI" id="CHEBI:15377"/>
        <dbReference type="ChEBI" id="CHEBI:15379"/>
        <dbReference type="ChEBI" id="CHEBI:16240"/>
        <dbReference type="ChEBI" id="CHEBI:16842"/>
        <dbReference type="ChEBI" id="CHEBI:57305"/>
        <dbReference type="ChEBI" id="CHEBI:57433"/>
        <dbReference type="EC" id="1.5.3.1"/>
    </reaction>
</comment>
<dbReference type="GO" id="GO:0033514">
    <property type="term" value="P:L-lysine catabolic process to acetyl-CoA via L-pipecolate"/>
    <property type="evidence" value="ECO:0007669"/>
    <property type="project" value="TreeGrafter"/>
</dbReference>
<dbReference type="InterPro" id="IPR036188">
    <property type="entry name" value="FAD/NAD-bd_sf"/>
</dbReference>
<accession>A0AAV7JYJ2</accession>
<proteinExistence type="inferred from homology"/>
<dbReference type="EC" id="1.5.3.1" evidence="3"/>
<dbReference type="NCBIfam" id="NF008425">
    <property type="entry name" value="PRK11259.1"/>
    <property type="match status" value="1"/>
</dbReference>
<dbReference type="Gene3D" id="3.50.50.60">
    <property type="entry name" value="FAD/NAD(P)-binding domain"/>
    <property type="match status" value="1"/>
</dbReference>
<dbReference type="InterPro" id="IPR006076">
    <property type="entry name" value="FAD-dep_OxRdtase"/>
</dbReference>
<evidence type="ECO:0000256" key="7">
    <source>
        <dbReference type="ARBA" id="ARBA00052742"/>
    </source>
</evidence>
<evidence type="ECO:0000256" key="2">
    <source>
        <dbReference type="ARBA" id="ARBA00010989"/>
    </source>
</evidence>
<dbReference type="PANTHER" id="PTHR10961">
    <property type="entry name" value="PEROXISOMAL SARCOSINE OXIDASE"/>
    <property type="match status" value="1"/>
</dbReference>
<comment type="similarity">
    <text evidence="2">Belongs to the MSOX/MTOX family.</text>
</comment>
<feature type="domain" description="FAD dependent oxidoreductase" evidence="8">
    <location>
        <begin position="6"/>
        <end position="355"/>
    </location>
</feature>
<keyword evidence="5" id="KW-0274">FAD</keyword>
<dbReference type="SUPFAM" id="SSF51905">
    <property type="entry name" value="FAD/NAD(P)-binding domain"/>
    <property type="match status" value="1"/>
</dbReference>
<dbReference type="GO" id="GO:0050031">
    <property type="term" value="F:L-pipecolate oxidase activity"/>
    <property type="evidence" value="ECO:0007669"/>
    <property type="project" value="TreeGrafter"/>
</dbReference>
<dbReference type="AlphaFoldDB" id="A0AAV7JYJ2"/>
<evidence type="ECO:0000259" key="8">
    <source>
        <dbReference type="Pfam" id="PF01266"/>
    </source>
</evidence>
<keyword evidence="10" id="KW-1185">Reference proteome</keyword>
<gene>
    <name evidence="9" type="ORF">LOD99_3449</name>
</gene>
<evidence type="ECO:0000256" key="6">
    <source>
        <dbReference type="ARBA" id="ARBA00023002"/>
    </source>
</evidence>
<evidence type="ECO:0000256" key="5">
    <source>
        <dbReference type="ARBA" id="ARBA00022827"/>
    </source>
</evidence>
<protein>
    <recommendedName>
        <fullName evidence="3">sarcosine oxidasee (formaldehyde-forming)</fullName>
        <ecNumber evidence="3">1.5.3.1</ecNumber>
    </recommendedName>
</protein>
<dbReference type="Pfam" id="PF01266">
    <property type="entry name" value="DAO"/>
    <property type="match status" value="1"/>
</dbReference>
<dbReference type="FunFam" id="3.50.50.60:FF:000189">
    <property type="entry name" value="Monomeric sarcosine oxidase"/>
    <property type="match status" value="1"/>
</dbReference>
<keyword evidence="6" id="KW-0560">Oxidoreductase</keyword>
<dbReference type="GO" id="GO:0005777">
    <property type="term" value="C:peroxisome"/>
    <property type="evidence" value="ECO:0007669"/>
    <property type="project" value="TreeGrafter"/>
</dbReference>
<evidence type="ECO:0000313" key="9">
    <source>
        <dbReference type="EMBL" id="KAI6653554.1"/>
    </source>
</evidence>
<reference evidence="9 10" key="1">
    <citation type="journal article" date="2023" name="BMC Biol.">
        <title>The compact genome of the sponge Oopsacas minuta (Hexactinellida) is lacking key metazoan core genes.</title>
        <authorList>
            <person name="Santini S."/>
            <person name="Schenkelaars Q."/>
            <person name="Jourda C."/>
            <person name="Duchesne M."/>
            <person name="Belahbib H."/>
            <person name="Rocher C."/>
            <person name="Selva M."/>
            <person name="Riesgo A."/>
            <person name="Vervoort M."/>
            <person name="Leys S.P."/>
            <person name="Kodjabachian L."/>
            <person name="Le Bivic A."/>
            <person name="Borchiellini C."/>
            <person name="Claverie J.M."/>
            <person name="Renard E."/>
        </authorList>
    </citation>
    <scope>NUCLEOTIDE SEQUENCE [LARGE SCALE GENOMIC DNA]</scope>
    <source>
        <strain evidence="9">SPO-2</strain>
    </source>
</reference>
<dbReference type="Proteomes" id="UP001165289">
    <property type="component" value="Unassembled WGS sequence"/>
</dbReference>